<dbReference type="EMBL" id="CM044701">
    <property type="protein sequence ID" value="KAI5683615.1"/>
    <property type="molecule type" value="Genomic_DNA"/>
</dbReference>
<gene>
    <name evidence="1" type="ORF">M9H77_04843</name>
</gene>
<name>A0ACC0CFB1_CATRO</name>
<protein>
    <submittedName>
        <fullName evidence="1">Uncharacterized protein</fullName>
    </submittedName>
</protein>
<evidence type="ECO:0000313" key="2">
    <source>
        <dbReference type="Proteomes" id="UP001060085"/>
    </source>
</evidence>
<accession>A0ACC0CFB1</accession>
<reference evidence="2" key="1">
    <citation type="journal article" date="2023" name="Nat. Plants">
        <title>Single-cell RNA sequencing provides a high-resolution roadmap for understanding the multicellular compartmentation of specialized metabolism.</title>
        <authorList>
            <person name="Sun S."/>
            <person name="Shen X."/>
            <person name="Li Y."/>
            <person name="Li Y."/>
            <person name="Wang S."/>
            <person name="Li R."/>
            <person name="Zhang H."/>
            <person name="Shen G."/>
            <person name="Guo B."/>
            <person name="Wei J."/>
            <person name="Xu J."/>
            <person name="St-Pierre B."/>
            <person name="Chen S."/>
            <person name="Sun C."/>
        </authorList>
    </citation>
    <scope>NUCLEOTIDE SEQUENCE [LARGE SCALE GENOMIC DNA]</scope>
</reference>
<dbReference type="Proteomes" id="UP001060085">
    <property type="component" value="Linkage Group LG01"/>
</dbReference>
<organism evidence="1 2">
    <name type="scientific">Catharanthus roseus</name>
    <name type="common">Madagascar periwinkle</name>
    <name type="synonym">Vinca rosea</name>
    <dbReference type="NCBI Taxonomy" id="4058"/>
    <lineage>
        <taxon>Eukaryota</taxon>
        <taxon>Viridiplantae</taxon>
        <taxon>Streptophyta</taxon>
        <taxon>Embryophyta</taxon>
        <taxon>Tracheophyta</taxon>
        <taxon>Spermatophyta</taxon>
        <taxon>Magnoliopsida</taxon>
        <taxon>eudicotyledons</taxon>
        <taxon>Gunneridae</taxon>
        <taxon>Pentapetalae</taxon>
        <taxon>asterids</taxon>
        <taxon>lamiids</taxon>
        <taxon>Gentianales</taxon>
        <taxon>Apocynaceae</taxon>
        <taxon>Rauvolfioideae</taxon>
        <taxon>Vinceae</taxon>
        <taxon>Catharanthinae</taxon>
        <taxon>Catharanthus</taxon>
    </lineage>
</organism>
<keyword evidence="2" id="KW-1185">Reference proteome</keyword>
<evidence type="ECO:0000313" key="1">
    <source>
        <dbReference type="EMBL" id="KAI5683615.1"/>
    </source>
</evidence>
<proteinExistence type="predicted"/>
<sequence>MKNGRVDETFVYIIELSVVKENRVEQSRRIRRRNGKKSSVEQQQEKDQEKLKGVADLYGGTTGTWEDILGEHCHHGYYDPGSTVSESDNAAARIRMIDEVLRFGSVFSAENQENKPKRILDIGCGIGGTCRYLARKYVAHCTGITISSGEVSFEVADALALPFTDGQFDLVWCMETAEYIPEKEQLVKEDDLRSGSRWSDNFNVLMPPKFAPFRTILATR</sequence>
<comment type="caution">
    <text evidence="1">The sequence shown here is derived from an EMBL/GenBank/DDBJ whole genome shotgun (WGS) entry which is preliminary data.</text>
</comment>